<protein>
    <recommendedName>
        <fullName evidence="7">Ubiquitin carboxyl-terminal hydrolase</fullName>
        <ecNumber evidence="7">3.4.19.12</ecNumber>
    </recommendedName>
</protein>
<dbReference type="AlphaFoldDB" id="A0A813ARZ1"/>
<name>A0A813ARZ1_9DINO</name>
<organism evidence="10 11">
    <name type="scientific">Symbiodinium necroappetens</name>
    <dbReference type="NCBI Taxonomy" id="1628268"/>
    <lineage>
        <taxon>Eukaryota</taxon>
        <taxon>Sar</taxon>
        <taxon>Alveolata</taxon>
        <taxon>Dinophyceae</taxon>
        <taxon>Suessiales</taxon>
        <taxon>Symbiodiniaceae</taxon>
        <taxon>Symbiodinium</taxon>
    </lineage>
</organism>
<evidence type="ECO:0000256" key="3">
    <source>
        <dbReference type="ARBA" id="ARBA00022670"/>
    </source>
</evidence>
<accession>A0A813ARZ1</accession>
<reference evidence="10" key="1">
    <citation type="submission" date="2021-02" db="EMBL/GenBank/DDBJ databases">
        <authorList>
            <person name="Dougan E. K."/>
            <person name="Rhodes N."/>
            <person name="Thang M."/>
            <person name="Chan C."/>
        </authorList>
    </citation>
    <scope>NUCLEOTIDE SEQUENCE</scope>
</reference>
<gene>
    <name evidence="10" type="primary">Usp36</name>
    <name evidence="10" type="ORF">SNEC2469_LOCUS28698</name>
</gene>
<proteinExistence type="inferred from homology"/>
<evidence type="ECO:0000313" key="10">
    <source>
        <dbReference type="EMBL" id="CAE7877842.1"/>
    </source>
</evidence>
<evidence type="ECO:0000256" key="5">
    <source>
        <dbReference type="ARBA" id="ARBA00022801"/>
    </source>
</evidence>
<dbReference type="Proteomes" id="UP000601435">
    <property type="component" value="Unassembled WGS sequence"/>
</dbReference>
<comment type="catalytic activity">
    <reaction evidence="1 7">
        <text>Thiol-dependent hydrolysis of ester, thioester, amide, peptide and isopeptide bonds formed by the C-terminal Gly of ubiquitin (a 76-residue protein attached to proteins as an intracellular targeting signal).</text>
        <dbReference type="EC" id="3.4.19.12"/>
    </reaction>
</comment>
<dbReference type="GO" id="GO:0005829">
    <property type="term" value="C:cytosol"/>
    <property type="evidence" value="ECO:0007669"/>
    <property type="project" value="TreeGrafter"/>
</dbReference>
<dbReference type="Pfam" id="PF00443">
    <property type="entry name" value="UCH"/>
    <property type="match status" value="1"/>
</dbReference>
<comment type="similarity">
    <text evidence="2 7">Belongs to the peptidase C19 family.</text>
</comment>
<dbReference type="Gene3D" id="3.90.70.10">
    <property type="entry name" value="Cysteine proteinases"/>
    <property type="match status" value="1"/>
</dbReference>
<dbReference type="GO" id="GO:0005634">
    <property type="term" value="C:nucleus"/>
    <property type="evidence" value="ECO:0007669"/>
    <property type="project" value="TreeGrafter"/>
</dbReference>
<keyword evidence="6 7" id="KW-0788">Thiol protease</keyword>
<dbReference type="InterPro" id="IPR038765">
    <property type="entry name" value="Papain-like_cys_pep_sf"/>
</dbReference>
<evidence type="ECO:0000256" key="7">
    <source>
        <dbReference type="RuleBase" id="RU366025"/>
    </source>
</evidence>
<keyword evidence="4 7" id="KW-0833">Ubl conjugation pathway</keyword>
<dbReference type="PROSITE" id="PS00973">
    <property type="entry name" value="USP_2"/>
    <property type="match status" value="1"/>
</dbReference>
<dbReference type="OrthoDB" id="420187at2759"/>
<dbReference type="InterPro" id="IPR018200">
    <property type="entry name" value="USP_CS"/>
</dbReference>
<comment type="caution">
    <text evidence="10">The sequence shown here is derived from an EMBL/GenBank/DDBJ whole genome shotgun (WGS) entry which is preliminary data.</text>
</comment>
<keyword evidence="11" id="KW-1185">Reference proteome</keyword>
<dbReference type="EMBL" id="CAJNJA010062919">
    <property type="protein sequence ID" value="CAE7877842.1"/>
    <property type="molecule type" value="Genomic_DNA"/>
</dbReference>
<sequence>MNGLAATANGLTTEKQFLPRVIEFVKARGSQDANTKTRNEDDEPQEPQYFLYPPERLHKLFGETSPRRVGRGLQNLGNTCYFNSVLQVLTYAPPLQNYLLTKEHSAGYAKRDGTVCTLSLFEEHVHSVFEAQKAAFRPLGLLRHLPQIAKRFQSRGRQEDAHEFLIHFLESCHKSSLKHAATETSTPRPVQQTTVIGQLFGGHLRSQVLCKRCKHPSNTFDPYMDISLEVQNANTLEKALEGFTRSETLSGANKYMCKKCAQKVDASKRFSIHTAPPLLTFQLKRFDFFHGLRGKLKKLVKFPTSLDIARFTSHPERQARYRLYGVVVHCGHSAKSGHYIAFAKHNGTWHCFNDETVRTVGEPEVLKQEAYLLFYMNDMAQKVAKSSTAVPSKEVNGIKTNHLPSAAHTNGKVNGVVKHNGTHVEELHLKKSPPEEPASTAKKPVEAGENAPKDAPEDAPKECARTLGNRSRLCRLKRLRQFQAYLSLRAERRPLADGPNPADIAPPPSKRAKVVQQDAAERVVASMDYSTQYGQAEVERWDDQTLTEEQHKAFQAVQEKLQPLPQRRDELDMEYDVGKKKHKAKKSKVQAPEWIVENCMDCMFDCCATSHFVDRTFKGSSGMCGKVYQVLKCCLGALAAEKS</sequence>
<dbReference type="InterPro" id="IPR050164">
    <property type="entry name" value="Peptidase_C19"/>
</dbReference>
<evidence type="ECO:0000256" key="8">
    <source>
        <dbReference type="SAM" id="MobiDB-lite"/>
    </source>
</evidence>
<dbReference type="GO" id="GO:0004843">
    <property type="term" value="F:cysteine-type deubiquitinase activity"/>
    <property type="evidence" value="ECO:0007669"/>
    <property type="project" value="UniProtKB-UniRule"/>
</dbReference>
<dbReference type="InterPro" id="IPR028889">
    <property type="entry name" value="USP"/>
</dbReference>
<feature type="domain" description="USP" evidence="9">
    <location>
        <begin position="71"/>
        <end position="378"/>
    </location>
</feature>
<dbReference type="PANTHER" id="PTHR24006">
    <property type="entry name" value="UBIQUITIN CARBOXYL-TERMINAL HYDROLASE"/>
    <property type="match status" value="1"/>
</dbReference>
<feature type="compositionally biased region" description="Basic and acidic residues" evidence="8">
    <location>
        <begin position="443"/>
        <end position="463"/>
    </location>
</feature>
<dbReference type="GO" id="GO:0006508">
    <property type="term" value="P:proteolysis"/>
    <property type="evidence" value="ECO:0007669"/>
    <property type="project" value="UniProtKB-KW"/>
</dbReference>
<keyword evidence="5 7" id="KW-0378">Hydrolase</keyword>
<evidence type="ECO:0000256" key="4">
    <source>
        <dbReference type="ARBA" id="ARBA00022786"/>
    </source>
</evidence>
<evidence type="ECO:0000259" key="9">
    <source>
        <dbReference type="PROSITE" id="PS50235"/>
    </source>
</evidence>
<evidence type="ECO:0000256" key="1">
    <source>
        <dbReference type="ARBA" id="ARBA00000707"/>
    </source>
</evidence>
<dbReference type="InterPro" id="IPR001394">
    <property type="entry name" value="Peptidase_C19_UCH"/>
</dbReference>
<feature type="region of interest" description="Disordered" evidence="8">
    <location>
        <begin position="426"/>
        <end position="463"/>
    </location>
</feature>
<dbReference type="GO" id="GO:0016579">
    <property type="term" value="P:protein deubiquitination"/>
    <property type="evidence" value="ECO:0007669"/>
    <property type="project" value="InterPro"/>
</dbReference>
<dbReference type="FunFam" id="3.90.70.10:FF:000119">
    <property type="entry name" value="Ubiquitin specific peptidase 36"/>
    <property type="match status" value="1"/>
</dbReference>
<dbReference type="PROSITE" id="PS00972">
    <property type="entry name" value="USP_1"/>
    <property type="match status" value="1"/>
</dbReference>
<dbReference type="SUPFAM" id="SSF54001">
    <property type="entry name" value="Cysteine proteinases"/>
    <property type="match status" value="1"/>
</dbReference>
<keyword evidence="3 7" id="KW-0645">Protease</keyword>
<dbReference type="PROSITE" id="PS50235">
    <property type="entry name" value="USP_3"/>
    <property type="match status" value="1"/>
</dbReference>
<evidence type="ECO:0000313" key="11">
    <source>
        <dbReference type="Proteomes" id="UP000601435"/>
    </source>
</evidence>
<dbReference type="PANTHER" id="PTHR24006:SF758">
    <property type="entry name" value="UBIQUITIN CARBOXYL-TERMINAL HYDROLASE 36"/>
    <property type="match status" value="1"/>
</dbReference>
<dbReference type="EC" id="3.4.19.12" evidence="7"/>
<evidence type="ECO:0000256" key="2">
    <source>
        <dbReference type="ARBA" id="ARBA00009085"/>
    </source>
</evidence>
<evidence type="ECO:0000256" key="6">
    <source>
        <dbReference type="ARBA" id="ARBA00022807"/>
    </source>
</evidence>